<dbReference type="NCBIfam" id="NF001399">
    <property type="entry name" value="PRK00283.1"/>
    <property type="match status" value="1"/>
</dbReference>
<dbReference type="InterPro" id="IPR002104">
    <property type="entry name" value="Integrase_catalytic"/>
</dbReference>
<evidence type="ECO:0000259" key="10">
    <source>
        <dbReference type="PROSITE" id="PS51898"/>
    </source>
</evidence>
<feature type="active site" evidence="9">
    <location>
        <position position="254"/>
    </location>
</feature>
<organism evidence="12 13">
    <name type="scientific">Acinetobacter marinus</name>
    <dbReference type="NCBI Taxonomy" id="281375"/>
    <lineage>
        <taxon>Bacteria</taxon>
        <taxon>Pseudomonadati</taxon>
        <taxon>Pseudomonadota</taxon>
        <taxon>Gammaproteobacteria</taxon>
        <taxon>Moraxellales</taxon>
        <taxon>Moraxellaceae</taxon>
        <taxon>Acinetobacter</taxon>
    </lineage>
</organism>
<comment type="subcellular location">
    <subcellularLocation>
        <location evidence="1 9">Cytoplasm</location>
    </subcellularLocation>
</comment>
<dbReference type="SUPFAM" id="SSF47823">
    <property type="entry name" value="lambda integrase-like, N-terminal domain"/>
    <property type="match status" value="1"/>
</dbReference>
<keyword evidence="5 9" id="KW-0229">DNA integration</keyword>
<dbReference type="SUPFAM" id="SSF56349">
    <property type="entry name" value="DNA breaking-rejoining enzymes"/>
    <property type="match status" value="1"/>
</dbReference>
<dbReference type="PANTHER" id="PTHR30349:SF81">
    <property type="entry name" value="TYROSINE RECOMBINASE XERC"/>
    <property type="match status" value="1"/>
</dbReference>
<comment type="subunit">
    <text evidence="9">Forms a cyclic heterotetrameric complex composed of two molecules of XerC and two molecules of XerD.</text>
</comment>
<evidence type="ECO:0000256" key="6">
    <source>
        <dbReference type="ARBA" id="ARBA00023125"/>
    </source>
</evidence>
<dbReference type="Gene3D" id="1.10.443.10">
    <property type="entry name" value="Intergrase catalytic core"/>
    <property type="match status" value="1"/>
</dbReference>
<dbReference type="Gene3D" id="1.10.150.130">
    <property type="match status" value="1"/>
</dbReference>
<evidence type="ECO:0000313" key="12">
    <source>
        <dbReference type="EMBL" id="SDB85809.1"/>
    </source>
</evidence>
<keyword evidence="2 9" id="KW-0963">Cytoplasm</keyword>
<evidence type="ECO:0000256" key="9">
    <source>
        <dbReference type="HAMAP-Rule" id="MF_01808"/>
    </source>
</evidence>
<dbReference type="InterPro" id="IPR004107">
    <property type="entry name" value="Integrase_SAM-like_N"/>
</dbReference>
<dbReference type="GO" id="GO:0006313">
    <property type="term" value="P:DNA transposition"/>
    <property type="evidence" value="ECO:0007669"/>
    <property type="project" value="UniProtKB-UniRule"/>
</dbReference>
<dbReference type="EMBL" id="FMYK01000001">
    <property type="protein sequence ID" value="SDB85809.1"/>
    <property type="molecule type" value="Genomic_DNA"/>
</dbReference>
<feature type="active site" evidence="9">
    <location>
        <position position="183"/>
    </location>
</feature>
<keyword evidence="6 9" id="KW-0238">DNA-binding</keyword>
<dbReference type="InterPro" id="IPR013762">
    <property type="entry name" value="Integrase-like_cat_sf"/>
</dbReference>
<dbReference type="HAMAP" id="MF_01808">
    <property type="entry name" value="Recomb_XerC_XerD"/>
    <property type="match status" value="1"/>
</dbReference>
<evidence type="ECO:0000313" key="13">
    <source>
        <dbReference type="Proteomes" id="UP000242317"/>
    </source>
</evidence>
<dbReference type="GO" id="GO:0009037">
    <property type="term" value="F:tyrosine-based site-specific recombinase activity"/>
    <property type="evidence" value="ECO:0007669"/>
    <property type="project" value="UniProtKB-UniRule"/>
</dbReference>
<dbReference type="Proteomes" id="UP000242317">
    <property type="component" value="Unassembled WGS sequence"/>
</dbReference>
<dbReference type="InterPro" id="IPR011010">
    <property type="entry name" value="DNA_brk_join_enz"/>
</dbReference>
<evidence type="ECO:0000256" key="5">
    <source>
        <dbReference type="ARBA" id="ARBA00022908"/>
    </source>
</evidence>
<dbReference type="GO" id="GO:0003677">
    <property type="term" value="F:DNA binding"/>
    <property type="evidence" value="ECO:0007669"/>
    <property type="project" value="UniProtKB-UniRule"/>
</dbReference>
<dbReference type="Pfam" id="PF00589">
    <property type="entry name" value="Phage_integrase"/>
    <property type="match status" value="1"/>
</dbReference>
<feature type="active site" description="O-(3'-phospho-DNA)-tyrosine intermediate" evidence="9">
    <location>
        <position position="286"/>
    </location>
</feature>
<evidence type="ECO:0000259" key="11">
    <source>
        <dbReference type="PROSITE" id="PS51900"/>
    </source>
</evidence>
<dbReference type="RefSeq" id="WP_092615323.1">
    <property type="nucleotide sequence ID" value="NZ_FMYK01000001.1"/>
</dbReference>
<reference evidence="13" key="1">
    <citation type="submission" date="2016-09" db="EMBL/GenBank/DDBJ databases">
        <authorList>
            <person name="Varghese N."/>
            <person name="Submissions S."/>
        </authorList>
    </citation>
    <scope>NUCLEOTIDE SEQUENCE [LARGE SCALE GENOMIC DNA]</scope>
    <source>
        <strain evidence="13">ANC 3699</strain>
    </source>
</reference>
<protein>
    <recommendedName>
        <fullName evidence="9">Tyrosine recombinase XerC</fullName>
    </recommendedName>
</protein>
<gene>
    <name evidence="9" type="primary">xerC</name>
    <name evidence="12" type="ORF">SAMN05421749_101450</name>
</gene>
<dbReference type="OrthoDB" id="9801717at2"/>
<name>A0A1G6GV03_9GAMM</name>
<dbReference type="PROSITE" id="PS51900">
    <property type="entry name" value="CB"/>
    <property type="match status" value="1"/>
</dbReference>
<dbReference type="AlphaFoldDB" id="A0A1G6GV03"/>
<dbReference type="PANTHER" id="PTHR30349">
    <property type="entry name" value="PHAGE INTEGRASE-RELATED"/>
    <property type="match status" value="1"/>
</dbReference>
<feature type="active site" evidence="9">
    <location>
        <position position="159"/>
    </location>
</feature>
<accession>A0A1G6GV03</accession>
<sequence>MNTIQSNQHNINQYLFDWLDVLSVQQHSQNTIEAYHRDVQSFLHYCLEQQIQIQDVELSDLRQYLSYCVEQKNWSNQSMQRALSAIRQFMQWLQNQGVHDNAQIQDFKIKRQPRPLPGMLSPENIQQLLDQPVPSTEKQQWLWARDKAMLELLYSSGLRLHELVELKLNDIAWSEQLIRVTGKGNKTRVIPFGQKADQALKLWLTVRLQKPVDHHFVFISQNGQQISDRQVQNRVKQQAQRAGLSADLHPHLLRHCFASHLLSASGDLRAVQEMLGHSDLSTTQVYTHLDFEHLAKIYDQSHPRAKKT</sequence>
<proteinExistence type="inferred from homology"/>
<dbReference type="Pfam" id="PF02899">
    <property type="entry name" value="Phage_int_SAM_1"/>
    <property type="match status" value="1"/>
</dbReference>
<comment type="function">
    <text evidence="9">Site-specific tyrosine recombinase, which acts by catalyzing the cutting and rejoining of the recombining DNA molecules. The XerC-XerD complex is essential to convert dimers of the bacterial chromosome into monomers to permit their segregation at cell division. It also contributes to the segregational stability of plasmids.</text>
</comment>
<evidence type="ECO:0000256" key="4">
    <source>
        <dbReference type="ARBA" id="ARBA00022829"/>
    </source>
</evidence>
<dbReference type="NCBIfam" id="NF040815">
    <property type="entry name" value="recomb_XerA_Arch"/>
    <property type="match status" value="1"/>
</dbReference>
<feature type="domain" description="Core-binding (CB)" evidence="11">
    <location>
        <begin position="6"/>
        <end position="94"/>
    </location>
</feature>
<dbReference type="InterPro" id="IPR010998">
    <property type="entry name" value="Integrase_recombinase_N"/>
</dbReference>
<evidence type="ECO:0000256" key="8">
    <source>
        <dbReference type="ARBA" id="ARBA00023306"/>
    </source>
</evidence>
<dbReference type="InterPro" id="IPR023009">
    <property type="entry name" value="Tyrosine_recombinase_XerC/XerD"/>
</dbReference>
<dbReference type="GO" id="GO:0007059">
    <property type="term" value="P:chromosome segregation"/>
    <property type="evidence" value="ECO:0007669"/>
    <property type="project" value="UniProtKB-UniRule"/>
</dbReference>
<dbReference type="InterPro" id="IPR044068">
    <property type="entry name" value="CB"/>
</dbReference>
<feature type="active site" evidence="9">
    <location>
        <position position="277"/>
    </location>
</feature>
<feature type="active site" evidence="9">
    <location>
        <position position="251"/>
    </location>
</feature>
<feature type="domain" description="Tyr recombinase" evidence="10">
    <location>
        <begin position="115"/>
        <end position="299"/>
    </location>
</feature>
<evidence type="ECO:0000256" key="7">
    <source>
        <dbReference type="ARBA" id="ARBA00023172"/>
    </source>
</evidence>
<dbReference type="CDD" id="cd00798">
    <property type="entry name" value="INT_XerDC_C"/>
    <property type="match status" value="1"/>
</dbReference>
<keyword evidence="3 9" id="KW-0132">Cell division</keyword>
<keyword evidence="8 9" id="KW-0131">Cell cycle</keyword>
<dbReference type="InterPro" id="IPR050090">
    <property type="entry name" value="Tyrosine_recombinase_XerCD"/>
</dbReference>
<comment type="similarity">
    <text evidence="9">Belongs to the 'phage' integrase family. XerC subfamily.</text>
</comment>
<keyword evidence="4 9" id="KW-0159">Chromosome partition</keyword>
<dbReference type="PROSITE" id="PS51898">
    <property type="entry name" value="TYR_RECOMBINASE"/>
    <property type="match status" value="1"/>
</dbReference>
<evidence type="ECO:0000256" key="3">
    <source>
        <dbReference type="ARBA" id="ARBA00022618"/>
    </source>
</evidence>
<dbReference type="GO" id="GO:0051301">
    <property type="term" value="P:cell division"/>
    <property type="evidence" value="ECO:0007669"/>
    <property type="project" value="UniProtKB-KW"/>
</dbReference>
<keyword evidence="7 9" id="KW-0233">DNA recombination</keyword>
<dbReference type="GO" id="GO:0005737">
    <property type="term" value="C:cytoplasm"/>
    <property type="evidence" value="ECO:0007669"/>
    <property type="project" value="UniProtKB-SubCell"/>
</dbReference>
<keyword evidence="13" id="KW-1185">Reference proteome</keyword>
<evidence type="ECO:0000256" key="2">
    <source>
        <dbReference type="ARBA" id="ARBA00022490"/>
    </source>
</evidence>
<evidence type="ECO:0000256" key="1">
    <source>
        <dbReference type="ARBA" id="ARBA00004496"/>
    </source>
</evidence>